<evidence type="ECO:0000259" key="8">
    <source>
        <dbReference type="SMART" id="SM01268"/>
    </source>
</evidence>
<comment type="caution">
    <text evidence="9">The sequence shown here is derived from an EMBL/GenBank/DDBJ whole genome shotgun (WGS) entry which is preliminary data.</text>
</comment>
<dbReference type="Gene3D" id="2.60.40.1450">
    <property type="entry name" value="LAG1, DNA binding domain"/>
    <property type="match status" value="1"/>
</dbReference>
<dbReference type="InterPro" id="IPR015350">
    <property type="entry name" value="Beta-trefoil_DNA-bd_dom"/>
</dbReference>
<dbReference type="SUPFAM" id="SSF110217">
    <property type="entry name" value="DNA-binding protein LAG-1 (CSL)"/>
    <property type="match status" value="1"/>
</dbReference>
<dbReference type="OrthoDB" id="5600360at2759"/>
<dbReference type="InterPro" id="IPR008967">
    <property type="entry name" value="p53-like_TF_DNA-bd_sf"/>
</dbReference>
<dbReference type="EMBL" id="MU167257">
    <property type="protein sequence ID" value="KAG0146687.1"/>
    <property type="molecule type" value="Genomic_DNA"/>
</dbReference>
<evidence type="ECO:0000256" key="4">
    <source>
        <dbReference type="ARBA" id="ARBA00023125"/>
    </source>
</evidence>
<name>A0A9P6NM51_9BASI</name>
<evidence type="ECO:0000256" key="6">
    <source>
        <dbReference type="ARBA" id="ARBA00023242"/>
    </source>
</evidence>
<feature type="domain" description="RBP-J/Cbf11/Cbf12 DNA binding" evidence="7">
    <location>
        <begin position="3"/>
        <end position="146"/>
    </location>
</feature>
<dbReference type="InterPro" id="IPR040159">
    <property type="entry name" value="CLS_fam"/>
</dbReference>
<evidence type="ECO:0000256" key="3">
    <source>
        <dbReference type="ARBA" id="ARBA00023015"/>
    </source>
</evidence>
<sequence>MTTVLCLHASVAQKSYGQEKRFLCPPPLVRITGPYRQLPKQNRPVLSMTILNEEGERHLSQSAYLGEEDTNVHFKSLHISGAAKKAKHVSLELALHPPVPWNANQAVQTMGPELEELSMPFATFNSEDCAIISKPSKKTAKARNTQSCIFNGSTICLFNRINSQTVRTKYLCVENDQLAARASQWSAFTINVVRRAEDAGIDGSPPIATKTLLSSSIPGADRTVTYGSEVELIDFVTGVSSGPLVVRKVEKTKVQKDATGPISQMQKLAFCKIDRLDGSALYVSALEPGRYPSPNELGSPFEMGGDAHGIPFTTPRPPHLSFHALQYQAPKAVLPPEERGGMTLDEIDDSVAWTVIGVSHFSHTFFDLSPNYPQIPLEPVTPLPMINSLPKIDIERLTLTMSLNGFFDGHARPMEFWLGPLGPLPVNVLNTSGIKLATEEGTIGSVRLQVTGQKRQESQVLINLPTIETIYWTLHNKEMKTNSMIILDESNRPISELIGRRQISSLNNAIPTLPITLIRADGMSFVMTHSICVAESEDERGKNGEPVCILKVI</sequence>
<dbReference type="InterPro" id="IPR037095">
    <property type="entry name" value="RBP-J/Cbf11_DNA-bd_sf"/>
</dbReference>
<keyword evidence="6" id="KW-0539">Nucleus</keyword>
<dbReference type="GO" id="GO:0000978">
    <property type="term" value="F:RNA polymerase II cis-regulatory region sequence-specific DNA binding"/>
    <property type="evidence" value="ECO:0007669"/>
    <property type="project" value="InterPro"/>
</dbReference>
<dbReference type="Pfam" id="PF09270">
    <property type="entry name" value="BTD"/>
    <property type="match status" value="1"/>
</dbReference>
<dbReference type="InterPro" id="IPR036358">
    <property type="entry name" value="BTD_sf"/>
</dbReference>
<proteinExistence type="inferred from homology"/>
<dbReference type="SMART" id="SM01267">
    <property type="entry name" value="LAG1_DNAbind"/>
    <property type="match status" value="1"/>
</dbReference>
<evidence type="ECO:0000256" key="1">
    <source>
        <dbReference type="ARBA" id="ARBA00004123"/>
    </source>
</evidence>
<evidence type="ECO:0000256" key="2">
    <source>
        <dbReference type="ARBA" id="ARBA00009704"/>
    </source>
</evidence>
<keyword evidence="10" id="KW-1185">Reference proteome</keyword>
<gene>
    <name evidence="9" type="ORF">CROQUDRAFT_44000</name>
</gene>
<evidence type="ECO:0000259" key="7">
    <source>
        <dbReference type="SMART" id="SM01267"/>
    </source>
</evidence>
<evidence type="ECO:0008006" key="11">
    <source>
        <dbReference type="Google" id="ProtNLM"/>
    </source>
</evidence>
<dbReference type="Proteomes" id="UP000886653">
    <property type="component" value="Unassembled WGS sequence"/>
</dbReference>
<protein>
    <recommendedName>
        <fullName evidence="11">Beta-trefoil</fullName>
    </recommendedName>
</protein>
<dbReference type="InterPro" id="IPR015351">
    <property type="entry name" value="RBP-J/Cbf11/Cbf12_DNA-bd"/>
</dbReference>
<comment type="subcellular location">
    <subcellularLocation>
        <location evidence="1">Nucleus</location>
    </subcellularLocation>
</comment>
<evidence type="ECO:0000256" key="5">
    <source>
        <dbReference type="ARBA" id="ARBA00023163"/>
    </source>
</evidence>
<dbReference type="Pfam" id="PF09271">
    <property type="entry name" value="LAG1-DNAbind"/>
    <property type="match status" value="1"/>
</dbReference>
<dbReference type="AlphaFoldDB" id="A0A9P6NM51"/>
<dbReference type="SMART" id="SM01268">
    <property type="entry name" value="BTD"/>
    <property type="match status" value="1"/>
</dbReference>
<dbReference type="Gene3D" id="2.80.10.50">
    <property type="match status" value="1"/>
</dbReference>
<organism evidence="9 10">
    <name type="scientific">Cronartium quercuum f. sp. fusiforme G11</name>
    <dbReference type="NCBI Taxonomy" id="708437"/>
    <lineage>
        <taxon>Eukaryota</taxon>
        <taxon>Fungi</taxon>
        <taxon>Dikarya</taxon>
        <taxon>Basidiomycota</taxon>
        <taxon>Pucciniomycotina</taxon>
        <taxon>Pucciniomycetes</taxon>
        <taxon>Pucciniales</taxon>
        <taxon>Coleosporiaceae</taxon>
        <taxon>Cronartium</taxon>
    </lineage>
</organism>
<accession>A0A9P6NM51</accession>
<evidence type="ECO:0000313" key="10">
    <source>
        <dbReference type="Proteomes" id="UP000886653"/>
    </source>
</evidence>
<keyword evidence="4" id="KW-0238">DNA-binding</keyword>
<dbReference type="GO" id="GO:0001228">
    <property type="term" value="F:DNA-binding transcription activator activity, RNA polymerase II-specific"/>
    <property type="evidence" value="ECO:0007669"/>
    <property type="project" value="InterPro"/>
</dbReference>
<keyword evidence="3" id="KW-0805">Transcription regulation</keyword>
<dbReference type="SUPFAM" id="SSF49417">
    <property type="entry name" value="p53-like transcription factors"/>
    <property type="match status" value="1"/>
</dbReference>
<reference evidence="9" key="1">
    <citation type="submission" date="2013-11" db="EMBL/GenBank/DDBJ databases">
        <title>Genome sequence of the fusiform rust pathogen reveals effectors for host alternation and coevolution with pine.</title>
        <authorList>
            <consortium name="DOE Joint Genome Institute"/>
            <person name="Smith K."/>
            <person name="Pendleton A."/>
            <person name="Kubisiak T."/>
            <person name="Anderson C."/>
            <person name="Salamov A."/>
            <person name="Aerts A."/>
            <person name="Riley R."/>
            <person name="Clum A."/>
            <person name="Lindquist E."/>
            <person name="Ence D."/>
            <person name="Campbell M."/>
            <person name="Kronenberg Z."/>
            <person name="Feau N."/>
            <person name="Dhillon B."/>
            <person name="Hamelin R."/>
            <person name="Burleigh J."/>
            <person name="Smith J."/>
            <person name="Yandell M."/>
            <person name="Nelson C."/>
            <person name="Grigoriev I."/>
            <person name="Davis J."/>
        </authorList>
    </citation>
    <scope>NUCLEOTIDE SEQUENCE</scope>
    <source>
        <strain evidence="9">G11</strain>
    </source>
</reference>
<dbReference type="FunFam" id="2.80.10.50:FF:000092">
    <property type="entry name" value="recombining binding protein suppressor of hairless"/>
    <property type="match status" value="1"/>
</dbReference>
<dbReference type="GO" id="GO:0005634">
    <property type="term" value="C:nucleus"/>
    <property type="evidence" value="ECO:0007669"/>
    <property type="project" value="UniProtKB-SubCell"/>
</dbReference>
<dbReference type="PANTHER" id="PTHR10665">
    <property type="entry name" value="RECOMBINING BINDING PROTEIN SUPPRESSOR OF HAIRLESS"/>
    <property type="match status" value="1"/>
</dbReference>
<evidence type="ECO:0000313" key="9">
    <source>
        <dbReference type="EMBL" id="KAG0146687.1"/>
    </source>
</evidence>
<comment type="similarity">
    <text evidence="2">Belongs to the Su(H) family.</text>
</comment>
<keyword evidence="5" id="KW-0804">Transcription</keyword>
<feature type="domain" description="Beta-trefoil DNA-binding" evidence="8">
    <location>
        <begin position="147"/>
        <end position="353"/>
    </location>
</feature>